<dbReference type="EMBL" id="BMAV01015367">
    <property type="protein sequence ID" value="GFY64729.1"/>
    <property type="molecule type" value="Genomic_DNA"/>
</dbReference>
<accession>A0A8X7CB17</accession>
<keyword evidence="2" id="KW-1185">Reference proteome</keyword>
<organism evidence="1 2">
    <name type="scientific">Trichonephila inaurata madagascariensis</name>
    <dbReference type="NCBI Taxonomy" id="2747483"/>
    <lineage>
        <taxon>Eukaryota</taxon>
        <taxon>Metazoa</taxon>
        <taxon>Ecdysozoa</taxon>
        <taxon>Arthropoda</taxon>
        <taxon>Chelicerata</taxon>
        <taxon>Arachnida</taxon>
        <taxon>Araneae</taxon>
        <taxon>Araneomorphae</taxon>
        <taxon>Entelegynae</taxon>
        <taxon>Araneoidea</taxon>
        <taxon>Nephilidae</taxon>
        <taxon>Trichonephila</taxon>
        <taxon>Trichonephila inaurata</taxon>
    </lineage>
</organism>
<dbReference type="OrthoDB" id="6432497at2759"/>
<gene>
    <name evidence="1" type="ORF">TNIN_268991</name>
</gene>
<dbReference type="Proteomes" id="UP000886998">
    <property type="component" value="Unassembled WGS sequence"/>
</dbReference>
<reference evidence="1" key="1">
    <citation type="submission" date="2020-08" db="EMBL/GenBank/DDBJ databases">
        <title>Multicomponent nature underlies the extraordinary mechanical properties of spider dragline silk.</title>
        <authorList>
            <person name="Kono N."/>
            <person name="Nakamura H."/>
            <person name="Mori M."/>
            <person name="Yoshida Y."/>
            <person name="Ohtoshi R."/>
            <person name="Malay A.D."/>
            <person name="Moran D.A.P."/>
            <person name="Tomita M."/>
            <person name="Numata K."/>
            <person name="Arakawa K."/>
        </authorList>
    </citation>
    <scope>NUCLEOTIDE SEQUENCE</scope>
</reference>
<proteinExistence type="predicted"/>
<dbReference type="PANTHER" id="PTHR38681:SF1">
    <property type="entry name" value="RETROVIRUS-RELATED POL POLYPROTEIN FROM TRANSPOSON 412-LIKE PROTEIN"/>
    <property type="match status" value="1"/>
</dbReference>
<dbReference type="AlphaFoldDB" id="A0A8X7CB17"/>
<protein>
    <submittedName>
        <fullName evidence="1">Gag-Pol polyprotein</fullName>
    </submittedName>
</protein>
<evidence type="ECO:0000313" key="1">
    <source>
        <dbReference type="EMBL" id="GFY64729.1"/>
    </source>
</evidence>
<comment type="caution">
    <text evidence="1">The sequence shown here is derived from an EMBL/GenBank/DDBJ whole genome shotgun (WGS) entry which is preliminary data.</text>
</comment>
<evidence type="ECO:0000313" key="2">
    <source>
        <dbReference type="Proteomes" id="UP000886998"/>
    </source>
</evidence>
<sequence length="99" mass="11076">MAQKYRLRAIGLPGEFFEPLSQSPTYPSEFLLRPRETFRTLKPTPASCYSSTSCFVPTALNTCSHVFVKVEGLKPSLTAPYQAPFKVLSRTDKSTLQSK</sequence>
<dbReference type="PANTHER" id="PTHR38681">
    <property type="entry name" value="RETROVIRUS-RELATED POL POLYPROTEIN FROM TRANSPOSON 412-LIKE PROTEIN-RELATED"/>
    <property type="match status" value="1"/>
</dbReference>
<name>A0A8X7CB17_9ARAC</name>